<dbReference type="PANTHER" id="PTHR47683">
    <property type="entry name" value="PSEUDOURIDINE SYNTHASE FAMILY PROTEIN-RELATED"/>
    <property type="match status" value="1"/>
</dbReference>
<dbReference type="InterPro" id="IPR042092">
    <property type="entry name" value="PsdUridine_s_RsuA/RluB/E/F_cat"/>
</dbReference>
<dbReference type="InterPro" id="IPR002942">
    <property type="entry name" value="S4_RNA-bd"/>
</dbReference>
<comment type="similarity">
    <text evidence="2 6">Belongs to the pseudouridine synthase RsuA family.</text>
</comment>
<feature type="compositionally biased region" description="Gly residues" evidence="7">
    <location>
        <begin position="310"/>
        <end position="320"/>
    </location>
</feature>
<gene>
    <name evidence="9" type="primary">rluB</name>
    <name evidence="9" type="ORF">OCH7691_01249</name>
</gene>
<keyword evidence="10" id="KW-1185">Reference proteome</keyword>
<evidence type="ECO:0000313" key="10">
    <source>
        <dbReference type="Proteomes" id="UP000193200"/>
    </source>
</evidence>
<evidence type="ECO:0000256" key="2">
    <source>
        <dbReference type="ARBA" id="ARBA00008348"/>
    </source>
</evidence>
<evidence type="ECO:0000256" key="5">
    <source>
        <dbReference type="PROSITE-ProRule" id="PRU00182"/>
    </source>
</evidence>
<evidence type="ECO:0000256" key="3">
    <source>
        <dbReference type="ARBA" id="ARBA00022884"/>
    </source>
</evidence>
<dbReference type="InterPro" id="IPR020103">
    <property type="entry name" value="PsdUridine_synth_cat_dom_sf"/>
</dbReference>
<dbReference type="SUPFAM" id="SSF55174">
    <property type="entry name" value="Alpha-L RNA-binding motif"/>
    <property type="match status" value="1"/>
</dbReference>
<evidence type="ECO:0000256" key="7">
    <source>
        <dbReference type="SAM" id="MobiDB-lite"/>
    </source>
</evidence>
<dbReference type="InterPro" id="IPR000748">
    <property type="entry name" value="PsdUridine_synth_RsuA/RluB/E/F"/>
</dbReference>
<evidence type="ECO:0000259" key="8">
    <source>
        <dbReference type="SMART" id="SM00363"/>
    </source>
</evidence>
<dbReference type="PANTHER" id="PTHR47683:SF3">
    <property type="entry name" value="RIBOSOMAL LARGE SUBUNIT PSEUDOURIDINE SYNTHASE B"/>
    <property type="match status" value="1"/>
</dbReference>
<feature type="domain" description="RNA-binding S4" evidence="8">
    <location>
        <begin position="10"/>
        <end position="71"/>
    </location>
</feature>
<dbReference type="AlphaFoldDB" id="A0A1Y5S7N4"/>
<feature type="region of interest" description="Disordered" evidence="7">
    <location>
        <begin position="240"/>
        <end position="330"/>
    </location>
</feature>
<evidence type="ECO:0000256" key="1">
    <source>
        <dbReference type="ARBA" id="ARBA00000073"/>
    </source>
</evidence>
<sequence>MTKETSPEGERIAKRIARAGHCSRREAELLIADGRVSVDGKVIASPALNVGPSAKVTIDGQALAEPEPPRIWRYHKPDGLVTSNRDPQGRPTVFEKLPDNMPRVISVGRLDLTSEGLLLLTNDGELARRMELPATGWARRYRVRVHGMPDEAALKALEKGVTVDGVRYGGIQATLERQQGSNAWLSVTIREGKNREIRKVMQHLGLHVARLIRISYGPFQLGDLETGLVEEVPRRIVRDQLGLGSPNEAKHREEPKARRPHKGKPPHKGPRRKPEAAADDIPMDDKPWAAKRGKPAARPTGRLSVRPTGSAGGATGGARGGPAKPKRPGR</sequence>
<evidence type="ECO:0000256" key="4">
    <source>
        <dbReference type="ARBA" id="ARBA00023235"/>
    </source>
</evidence>
<organism evidence="9 10">
    <name type="scientific">Oceanibacterium hippocampi</name>
    <dbReference type="NCBI Taxonomy" id="745714"/>
    <lineage>
        <taxon>Bacteria</taxon>
        <taxon>Pseudomonadati</taxon>
        <taxon>Pseudomonadota</taxon>
        <taxon>Alphaproteobacteria</taxon>
        <taxon>Sneathiellales</taxon>
        <taxon>Sneathiellaceae</taxon>
        <taxon>Oceanibacterium</taxon>
    </lineage>
</organism>
<comment type="catalytic activity">
    <reaction evidence="1">
        <text>a uridine in RNA = a pseudouridine in RNA</text>
        <dbReference type="Rhea" id="RHEA:48348"/>
        <dbReference type="Rhea" id="RHEA-COMP:12068"/>
        <dbReference type="Rhea" id="RHEA-COMP:12069"/>
        <dbReference type="ChEBI" id="CHEBI:65314"/>
        <dbReference type="ChEBI" id="CHEBI:65315"/>
    </reaction>
</comment>
<dbReference type="InterPro" id="IPR006145">
    <property type="entry name" value="PsdUridine_synth_RsuA/RluA"/>
</dbReference>
<dbReference type="SUPFAM" id="SSF55120">
    <property type="entry name" value="Pseudouridine synthase"/>
    <property type="match status" value="1"/>
</dbReference>
<dbReference type="InterPro" id="IPR018496">
    <property type="entry name" value="PsdUridine_synth_RsuA/RluB_CS"/>
</dbReference>
<dbReference type="Pfam" id="PF00849">
    <property type="entry name" value="PseudoU_synth_2"/>
    <property type="match status" value="1"/>
</dbReference>
<dbReference type="GO" id="GO:0003723">
    <property type="term" value="F:RNA binding"/>
    <property type="evidence" value="ECO:0007669"/>
    <property type="project" value="UniProtKB-KW"/>
</dbReference>
<keyword evidence="4 6" id="KW-0413">Isomerase</keyword>
<dbReference type="CDD" id="cd00165">
    <property type="entry name" value="S4"/>
    <property type="match status" value="1"/>
</dbReference>
<dbReference type="InterPro" id="IPR020094">
    <property type="entry name" value="TruA/RsuA/RluB/E/F_N"/>
</dbReference>
<dbReference type="SMART" id="SM00363">
    <property type="entry name" value="S4"/>
    <property type="match status" value="1"/>
</dbReference>
<dbReference type="Proteomes" id="UP000193200">
    <property type="component" value="Unassembled WGS sequence"/>
</dbReference>
<proteinExistence type="inferred from homology"/>
<dbReference type="OrthoDB" id="9807213at2"/>
<dbReference type="FunFam" id="3.10.290.10:FF:000003">
    <property type="entry name" value="Pseudouridine synthase"/>
    <property type="match status" value="1"/>
</dbReference>
<dbReference type="FunCoup" id="A0A1Y5S7N4">
    <property type="interactions" value="364"/>
</dbReference>
<dbReference type="Gene3D" id="3.30.70.580">
    <property type="entry name" value="Pseudouridine synthase I, catalytic domain, N-terminal subdomain"/>
    <property type="match status" value="1"/>
</dbReference>
<accession>A0A1Y5S7N4</accession>
<dbReference type="EC" id="5.4.99.-" evidence="6"/>
<reference evidence="9 10" key="1">
    <citation type="submission" date="2017-03" db="EMBL/GenBank/DDBJ databases">
        <authorList>
            <person name="Afonso C.L."/>
            <person name="Miller P.J."/>
            <person name="Scott M.A."/>
            <person name="Spackman E."/>
            <person name="Goraichik I."/>
            <person name="Dimitrov K.M."/>
            <person name="Suarez D.L."/>
            <person name="Swayne D.E."/>
        </authorList>
    </citation>
    <scope>NUCLEOTIDE SEQUENCE [LARGE SCALE GENOMIC DNA]</scope>
    <source>
        <strain evidence="9 10">CECT 7691</strain>
    </source>
</reference>
<feature type="compositionally biased region" description="Basic and acidic residues" evidence="7">
    <location>
        <begin position="248"/>
        <end position="257"/>
    </location>
</feature>
<protein>
    <recommendedName>
        <fullName evidence="6">Pseudouridine synthase</fullName>
        <ecNumber evidence="6">5.4.99.-</ecNumber>
    </recommendedName>
</protein>
<dbReference type="Gene3D" id="3.10.290.10">
    <property type="entry name" value="RNA-binding S4 domain"/>
    <property type="match status" value="1"/>
</dbReference>
<keyword evidence="3 5" id="KW-0694">RNA-binding</keyword>
<dbReference type="InterPro" id="IPR050343">
    <property type="entry name" value="RsuA_PseudoU_synthase"/>
</dbReference>
<name>A0A1Y5S7N4_9PROT</name>
<dbReference type="Pfam" id="PF01479">
    <property type="entry name" value="S4"/>
    <property type="match status" value="1"/>
</dbReference>
<evidence type="ECO:0000313" key="9">
    <source>
        <dbReference type="EMBL" id="SLN32977.1"/>
    </source>
</evidence>
<dbReference type="GO" id="GO:0000455">
    <property type="term" value="P:enzyme-directed rRNA pseudouridine synthesis"/>
    <property type="evidence" value="ECO:0007669"/>
    <property type="project" value="UniProtKB-ARBA"/>
</dbReference>
<evidence type="ECO:0000256" key="6">
    <source>
        <dbReference type="RuleBase" id="RU003887"/>
    </source>
</evidence>
<dbReference type="RefSeq" id="WP_085882486.1">
    <property type="nucleotide sequence ID" value="NZ_FWFR01000001.1"/>
</dbReference>
<dbReference type="PROSITE" id="PS50889">
    <property type="entry name" value="S4"/>
    <property type="match status" value="1"/>
</dbReference>
<dbReference type="Gene3D" id="3.30.70.1560">
    <property type="entry name" value="Alpha-L RNA-binding motif"/>
    <property type="match status" value="1"/>
</dbReference>
<dbReference type="NCBIfam" id="TIGR00093">
    <property type="entry name" value="pseudouridine synthase"/>
    <property type="match status" value="1"/>
</dbReference>
<dbReference type="EMBL" id="FWFR01000001">
    <property type="protein sequence ID" value="SLN32977.1"/>
    <property type="molecule type" value="Genomic_DNA"/>
</dbReference>
<dbReference type="InterPro" id="IPR036986">
    <property type="entry name" value="S4_RNA-bd_sf"/>
</dbReference>
<dbReference type="PROSITE" id="PS01149">
    <property type="entry name" value="PSI_RSU"/>
    <property type="match status" value="1"/>
</dbReference>
<dbReference type="InParanoid" id="A0A1Y5S7N4"/>
<dbReference type="GO" id="GO:0120159">
    <property type="term" value="F:rRNA pseudouridine synthase activity"/>
    <property type="evidence" value="ECO:0007669"/>
    <property type="project" value="UniProtKB-ARBA"/>
</dbReference>
<feature type="compositionally biased region" description="Basic residues" evidence="7">
    <location>
        <begin position="258"/>
        <end position="271"/>
    </location>
</feature>